<dbReference type="SUPFAM" id="SSF50978">
    <property type="entry name" value="WD40 repeat-like"/>
    <property type="match status" value="1"/>
</dbReference>
<evidence type="ECO:0000313" key="4">
    <source>
        <dbReference type="EMBL" id="KAK3254856.1"/>
    </source>
</evidence>
<keyword evidence="5" id="KW-1185">Reference proteome</keyword>
<dbReference type="InterPro" id="IPR015943">
    <property type="entry name" value="WD40/YVTN_repeat-like_dom_sf"/>
</dbReference>
<proteinExistence type="predicted"/>
<evidence type="ECO:0008006" key="6">
    <source>
        <dbReference type="Google" id="ProtNLM"/>
    </source>
</evidence>
<dbReference type="PROSITE" id="PS00678">
    <property type="entry name" value="WD_REPEATS_1"/>
    <property type="match status" value="1"/>
</dbReference>
<reference evidence="4 5" key="1">
    <citation type="journal article" date="2015" name="Genome Biol. Evol.">
        <title>Comparative Genomics of a Bacterivorous Green Alga Reveals Evolutionary Causalities and Consequences of Phago-Mixotrophic Mode of Nutrition.</title>
        <authorList>
            <person name="Burns J.A."/>
            <person name="Paasch A."/>
            <person name="Narechania A."/>
            <person name="Kim E."/>
        </authorList>
    </citation>
    <scope>NUCLEOTIDE SEQUENCE [LARGE SCALE GENOMIC DNA]</scope>
    <source>
        <strain evidence="4 5">PLY_AMNH</strain>
    </source>
</reference>
<evidence type="ECO:0000256" key="1">
    <source>
        <dbReference type="ARBA" id="ARBA00022574"/>
    </source>
</evidence>
<gene>
    <name evidence="4" type="ORF">CYMTET_35944</name>
</gene>
<protein>
    <recommendedName>
        <fullName evidence="6">Guanine nucleotide-binding protein subunit beta-like protein</fullName>
    </recommendedName>
</protein>
<dbReference type="SMART" id="SM00320">
    <property type="entry name" value="WD40"/>
    <property type="match status" value="4"/>
</dbReference>
<dbReference type="InterPro" id="IPR036322">
    <property type="entry name" value="WD40_repeat_dom_sf"/>
</dbReference>
<feature type="repeat" description="WD" evidence="3">
    <location>
        <begin position="103"/>
        <end position="135"/>
    </location>
</feature>
<feature type="repeat" description="WD" evidence="3">
    <location>
        <begin position="61"/>
        <end position="102"/>
    </location>
</feature>
<dbReference type="InterPro" id="IPR019775">
    <property type="entry name" value="WD40_repeat_CS"/>
</dbReference>
<dbReference type="Gene3D" id="2.130.10.10">
    <property type="entry name" value="YVTN repeat-like/Quinoprotein amine dehydrogenase"/>
    <property type="match status" value="1"/>
</dbReference>
<dbReference type="Pfam" id="PF00400">
    <property type="entry name" value="WD40"/>
    <property type="match status" value="3"/>
</dbReference>
<keyword evidence="2" id="KW-0677">Repeat</keyword>
<keyword evidence="1 3" id="KW-0853">WD repeat</keyword>
<dbReference type="PANTHER" id="PTHR19879">
    <property type="entry name" value="TRANSCRIPTION INITIATION FACTOR TFIID"/>
    <property type="match status" value="1"/>
</dbReference>
<dbReference type="PROSITE" id="PS50082">
    <property type="entry name" value="WD_REPEATS_2"/>
    <property type="match status" value="3"/>
</dbReference>
<comment type="caution">
    <text evidence="4">The sequence shown here is derived from an EMBL/GenBank/DDBJ whole genome shotgun (WGS) entry which is preliminary data.</text>
</comment>
<feature type="non-terminal residue" evidence="4">
    <location>
        <position position="1"/>
    </location>
</feature>
<dbReference type="PROSITE" id="PS50294">
    <property type="entry name" value="WD_REPEATS_REGION"/>
    <property type="match status" value="2"/>
</dbReference>
<dbReference type="InterPro" id="IPR001680">
    <property type="entry name" value="WD40_rpt"/>
</dbReference>
<evidence type="ECO:0000256" key="2">
    <source>
        <dbReference type="ARBA" id="ARBA00022737"/>
    </source>
</evidence>
<evidence type="ECO:0000313" key="5">
    <source>
        <dbReference type="Proteomes" id="UP001190700"/>
    </source>
</evidence>
<dbReference type="AlphaFoldDB" id="A0AAE0F875"/>
<evidence type="ECO:0000256" key="3">
    <source>
        <dbReference type="PROSITE-ProRule" id="PRU00221"/>
    </source>
</evidence>
<feature type="repeat" description="WD" evidence="3">
    <location>
        <begin position="13"/>
        <end position="55"/>
    </location>
</feature>
<sequence length="233" mass="25261">VSDVAEDRVVANLEGHDQGLYAVEFSYIQPNILGTVSSDHTCRLWNIDSGKCVRTLGEADNVGHTDEVNGLSFNRRNGWVATASDDMTSIIWDSETADEVTILKGHKAVVYGVCFQPDGPLVATVSFDWTSKLWDPRQVIPSAGLSCCGIRASEPSEHIQARDPRQVSLPGWTSKQPRQATVVKSLEGHQDDIIGVDMALSGSALTIMLTGPTPCLRLEARLWDSQSRRGAGG</sequence>
<organism evidence="4 5">
    <name type="scientific">Cymbomonas tetramitiformis</name>
    <dbReference type="NCBI Taxonomy" id="36881"/>
    <lineage>
        <taxon>Eukaryota</taxon>
        <taxon>Viridiplantae</taxon>
        <taxon>Chlorophyta</taxon>
        <taxon>Pyramimonadophyceae</taxon>
        <taxon>Pyramimonadales</taxon>
        <taxon>Pyramimonadaceae</taxon>
        <taxon>Cymbomonas</taxon>
    </lineage>
</organism>
<dbReference type="Proteomes" id="UP001190700">
    <property type="component" value="Unassembled WGS sequence"/>
</dbReference>
<accession>A0AAE0F875</accession>
<name>A0AAE0F875_9CHLO</name>
<dbReference type="EMBL" id="LGRX02023126">
    <property type="protein sequence ID" value="KAK3254856.1"/>
    <property type="molecule type" value="Genomic_DNA"/>
</dbReference>
<dbReference type="PANTHER" id="PTHR19879:SF9">
    <property type="entry name" value="TRANSCRIPTION INITIATION FACTOR TFIID SUBUNIT 5"/>
    <property type="match status" value="1"/>
</dbReference>